<organism evidence="3 4">
    <name type="scientific">Rhodovibrio sodomensis</name>
    <dbReference type="NCBI Taxonomy" id="1088"/>
    <lineage>
        <taxon>Bacteria</taxon>
        <taxon>Pseudomonadati</taxon>
        <taxon>Pseudomonadota</taxon>
        <taxon>Alphaproteobacteria</taxon>
        <taxon>Rhodospirillales</taxon>
        <taxon>Rhodovibrionaceae</taxon>
        <taxon>Rhodovibrio</taxon>
    </lineage>
</organism>
<feature type="domain" description="Cell wall hydrolase SleB" evidence="2">
    <location>
        <begin position="60"/>
        <end position="170"/>
    </location>
</feature>
<dbReference type="Gene3D" id="1.10.10.2520">
    <property type="entry name" value="Cell wall hydrolase SleB, domain 1"/>
    <property type="match status" value="1"/>
</dbReference>
<dbReference type="RefSeq" id="WP_200339069.1">
    <property type="nucleotide sequence ID" value="NZ_NRRL01000003.1"/>
</dbReference>
<proteinExistence type="predicted"/>
<comment type="caution">
    <text evidence="3">The sequence shown here is derived from an EMBL/GenBank/DDBJ whole genome shotgun (WGS) entry which is preliminary data.</text>
</comment>
<feature type="signal peptide" evidence="1">
    <location>
        <begin position="1"/>
        <end position="32"/>
    </location>
</feature>
<feature type="chain" id="PRO_5046698664" description="Cell wall hydrolase SleB domain-containing protein" evidence="1">
    <location>
        <begin position="33"/>
        <end position="182"/>
    </location>
</feature>
<reference evidence="3 4" key="1">
    <citation type="journal article" date="2020" name="Microorganisms">
        <title>Osmotic Adaptation and Compatible Solute Biosynthesis of Phototrophic Bacteria as Revealed from Genome Analyses.</title>
        <authorList>
            <person name="Imhoff J.F."/>
            <person name="Rahn T."/>
            <person name="Kunzel S."/>
            <person name="Keller A."/>
            <person name="Neulinger S.C."/>
        </authorList>
    </citation>
    <scope>NUCLEOTIDE SEQUENCE [LARGE SCALE GENOMIC DNA]</scope>
    <source>
        <strain evidence="3 4">DSM 9895</strain>
    </source>
</reference>
<evidence type="ECO:0000256" key="1">
    <source>
        <dbReference type="SAM" id="SignalP"/>
    </source>
</evidence>
<keyword evidence="4" id="KW-1185">Reference proteome</keyword>
<name>A0ABS1DAI3_9PROT</name>
<dbReference type="InterPro" id="IPR011105">
    <property type="entry name" value="Cell_wall_hydrolase_SleB"/>
</dbReference>
<keyword evidence="1" id="KW-0732">Signal</keyword>
<dbReference type="Proteomes" id="UP001296873">
    <property type="component" value="Unassembled WGS sequence"/>
</dbReference>
<dbReference type="InterPro" id="IPR042047">
    <property type="entry name" value="SleB_dom1"/>
</dbReference>
<accession>A0ABS1DAI3</accession>
<evidence type="ECO:0000259" key="2">
    <source>
        <dbReference type="Pfam" id="PF07486"/>
    </source>
</evidence>
<evidence type="ECO:0000313" key="4">
    <source>
        <dbReference type="Proteomes" id="UP001296873"/>
    </source>
</evidence>
<evidence type="ECO:0000313" key="3">
    <source>
        <dbReference type="EMBL" id="MBK1667009.1"/>
    </source>
</evidence>
<dbReference type="EMBL" id="NRRL01000003">
    <property type="protein sequence ID" value="MBK1667009.1"/>
    <property type="molecule type" value="Genomic_DNA"/>
</dbReference>
<dbReference type="Pfam" id="PF07486">
    <property type="entry name" value="Hydrolase_2"/>
    <property type="match status" value="1"/>
</dbReference>
<sequence length="182" mass="20179">MKEAAMLLSTLTRASALALLCALAIPASTAHADAIRDLPPSTLEQELRCMALNIYHEARGEGYAGMFAVAQVVVNRMTDDRWPDTACAVIKQGGEIRRHRCQFSWYCDGRSDNPTDADAWRDAKTIARTVYNGLAPDITKGALWYHASHVSPSWSTRLARGPVIGDHIFYTDPRPQLARRQP</sequence>
<gene>
    <name evidence="3" type="ORF">CKO28_02990</name>
</gene>
<protein>
    <recommendedName>
        <fullName evidence="2">Cell wall hydrolase SleB domain-containing protein</fullName>
    </recommendedName>
</protein>